<evidence type="ECO:0000256" key="5">
    <source>
        <dbReference type="ARBA" id="ARBA00035648"/>
    </source>
</evidence>
<reference evidence="8 9" key="1">
    <citation type="journal article" date="2002" name="Nat. Genet.">
        <title>Genome sequence of the endocellular obligate symbiont of tsetse flies, Wigglesworthia glossinidia.</title>
        <authorList>
            <person name="Akman L."/>
            <person name="Yamashita A."/>
            <person name="Watanabe H."/>
            <person name="Oshima K."/>
            <person name="Shiba T."/>
            <person name="Hattori M."/>
            <person name="Aksoy S."/>
        </authorList>
    </citation>
    <scope>NUCLEOTIDE SEQUENCE [LARGE SCALE GENOMIC DNA]</scope>
</reference>
<sequence>MIHSMTSFSRYELKKNYYNIIWELKSVNHKYLDININLPEEIKFIEETIYKRISKYISRGKIDCSAYIKSNKSKKINLLIDKKLILQILKIIIYINKEINFSTVNILDILKWPGVILKKKYLNKINNKVLISSFEYAFNNLLNYRLSEGREIKKIIKTKTEKINFNIEKMNYILPKFLEKQKIKLKNKILEINNNIEINKLEQDISFFIQKTDINEEIDRIKIHINSLTKTLNNRKPIGRKLDFILQEIIRESNTISSKSTAIEIIQLSIELKLLTDQIREQAKNIE</sequence>
<gene>
    <name evidence="8" type="primary">yicC</name>
</gene>
<dbReference type="PANTHER" id="PTHR30636:SF3">
    <property type="entry name" value="UPF0701 PROTEIN YICC"/>
    <property type="match status" value="1"/>
</dbReference>
<dbReference type="NCBIfam" id="TIGR00255">
    <property type="entry name" value="YicC/YloC family endoribonuclease"/>
    <property type="match status" value="1"/>
</dbReference>
<evidence type="ECO:0000256" key="3">
    <source>
        <dbReference type="ARBA" id="ARBA00022759"/>
    </source>
</evidence>
<dbReference type="eggNOG" id="COG1561">
    <property type="taxonomic scope" value="Bacteria"/>
</dbReference>
<dbReference type="GO" id="GO:0004521">
    <property type="term" value="F:RNA endonuclease activity"/>
    <property type="evidence" value="ECO:0007669"/>
    <property type="project" value="InterPro"/>
</dbReference>
<dbReference type="GO" id="GO:0016787">
    <property type="term" value="F:hydrolase activity"/>
    <property type="evidence" value="ECO:0007669"/>
    <property type="project" value="UniProtKB-KW"/>
</dbReference>
<dbReference type="Pfam" id="PF03755">
    <property type="entry name" value="YicC-like_N"/>
    <property type="match status" value="1"/>
</dbReference>
<evidence type="ECO:0000313" key="9">
    <source>
        <dbReference type="Proteomes" id="UP000000562"/>
    </source>
</evidence>
<dbReference type="PANTHER" id="PTHR30636">
    <property type="entry name" value="UPF0701 PROTEIN YICC"/>
    <property type="match status" value="1"/>
</dbReference>
<keyword evidence="2" id="KW-0540">Nuclease</keyword>
<dbReference type="InterPro" id="IPR005229">
    <property type="entry name" value="YicC/YloC-like"/>
</dbReference>
<dbReference type="AlphaFoldDB" id="Q8D1U9"/>
<dbReference type="InterPro" id="IPR013527">
    <property type="entry name" value="YicC-like_N"/>
</dbReference>
<feature type="domain" description="Endoribonuclease YicC-like N-terminal" evidence="6">
    <location>
        <begin position="2"/>
        <end position="153"/>
    </location>
</feature>
<keyword evidence="4" id="KW-0378">Hydrolase</keyword>
<dbReference type="OrthoDB" id="9771229at2"/>
<evidence type="ECO:0000256" key="1">
    <source>
        <dbReference type="ARBA" id="ARBA00001968"/>
    </source>
</evidence>
<dbReference type="Pfam" id="PF08340">
    <property type="entry name" value="YicC-like_C"/>
    <property type="match status" value="1"/>
</dbReference>
<keyword evidence="3" id="KW-0255">Endonuclease</keyword>
<feature type="domain" description="Endoribonuclease YicC-like C-terminal" evidence="7">
    <location>
        <begin position="175"/>
        <end position="287"/>
    </location>
</feature>
<dbReference type="KEGG" id="wbr:yicC"/>
<protein>
    <submittedName>
        <fullName evidence="8">YicC protein</fullName>
    </submittedName>
</protein>
<comment type="similarity">
    <text evidence="5">Belongs to the YicC/YloC family.</text>
</comment>
<evidence type="ECO:0000259" key="6">
    <source>
        <dbReference type="Pfam" id="PF03755"/>
    </source>
</evidence>
<dbReference type="Proteomes" id="UP000000562">
    <property type="component" value="Chromosome"/>
</dbReference>
<name>Q8D1U9_WIGBR</name>
<evidence type="ECO:0000259" key="7">
    <source>
        <dbReference type="Pfam" id="PF08340"/>
    </source>
</evidence>
<dbReference type="STRING" id="36870.gene:10369125"/>
<dbReference type="EMBL" id="BA000021">
    <property type="protein sequence ID" value="BAC24753.1"/>
    <property type="molecule type" value="Genomic_DNA"/>
</dbReference>
<evidence type="ECO:0000313" key="8">
    <source>
        <dbReference type="EMBL" id="BAC24753.1"/>
    </source>
</evidence>
<evidence type="ECO:0000256" key="4">
    <source>
        <dbReference type="ARBA" id="ARBA00022801"/>
    </source>
</evidence>
<keyword evidence="9" id="KW-1185">Reference proteome</keyword>
<dbReference type="HOGENOM" id="CLU_076609_0_0_6"/>
<comment type="cofactor">
    <cofactor evidence="1">
        <name>a divalent metal cation</name>
        <dbReference type="ChEBI" id="CHEBI:60240"/>
    </cofactor>
</comment>
<proteinExistence type="inferred from homology"/>
<dbReference type="InterPro" id="IPR013551">
    <property type="entry name" value="YicC-like_C"/>
</dbReference>
<evidence type="ECO:0000256" key="2">
    <source>
        <dbReference type="ARBA" id="ARBA00022722"/>
    </source>
</evidence>
<organism evidence="8 9">
    <name type="scientific">Wigglesworthia glossinidia brevipalpis</name>
    <dbReference type="NCBI Taxonomy" id="36870"/>
    <lineage>
        <taxon>Bacteria</taxon>
        <taxon>Pseudomonadati</taxon>
        <taxon>Pseudomonadota</taxon>
        <taxon>Gammaproteobacteria</taxon>
        <taxon>Enterobacterales</taxon>
        <taxon>Erwiniaceae</taxon>
        <taxon>Wigglesworthia</taxon>
    </lineage>
</organism>
<accession>Q8D1U9</accession>